<comment type="caution">
    <text evidence="1">The sequence shown here is derived from an EMBL/GenBank/DDBJ whole genome shotgun (WGS) entry which is preliminary data.</text>
</comment>
<reference evidence="1 2" key="1">
    <citation type="submission" date="2016-10" db="EMBL/GenBank/DDBJ databases">
        <title>The Draft Genome Sequence of Actinokineospora bangkokensis 44EHWT reveals the biosynthetic pathway of antifungal compounds Thailandins with unusual extender unit butylmalonyl-CoA.</title>
        <authorList>
            <person name="Greule A."/>
            <person name="Intra B."/>
            <person name="Flemming S."/>
            <person name="Rommel M.G."/>
            <person name="Panbangred W."/>
            <person name="Bechthold A."/>
        </authorList>
    </citation>
    <scope>NUCLEOTIDE SEQUENCE [LARGE SCALE GENOMIC DNA]</scope>
    <source>
        <strain evidence="1 2">44EHW</strain>
    </source>
</reference>
<gene>
    <name evidence="1" type="ORF">BJP25_19995</name>
</gene>
<evidence type="ECO:0000313" key="1">
    <source>
        <dbReference type="EMBL" id="OLR92373.1"/>
    </source>
</evidence>
<evidence type="ECO:0008006" key="3">
    <source>
        <dbReference type="Google" id="ProtNLM"/>
    </source>
</evidence>
<organism evidence="1 2">
    <name type="scientific">Actinokineospora bangkokensis</name>
    <dbReference type="NCBI Taxonomy" id="1193682"/>
    <lineage>
        <taxon>Bacteria</taxon>
        <taxon>Bacillati</taxon>
        <taxon>Actinomycetota</taxon>
        <taxon>Actinomycetes</taxon>
        <taxon>Pseudonocardiales</taxon>
        <taxon>Pseudonocardiaceae</taxon>
        <taxon>Actinokineospora</taxon>
    </lineage>
</organism>
<dbReference type="AlphaFoldDB" id="A0A1Q9LK43"/>
<dbReference type="RefSeq" id="WP_075975518.1">
    <property type="nucleotide sequence ID" value="NZ_MKQR01000016.1"/>
</dbReference>
<dbReference type="InterPro" id="IPR011989">
    <property type="entry name" value="ARM-like"/>
</dbReference>
<dbReference type="STRING" id="1193682.BJP25_19995"/>
<evidence type="ECO:0000313" key="2">
    <source>
        <dbReference type="Proteomes" id="UP000186040"/>
    </source>
</evidence>
<dbReference type="Proteomes" id="UP000186040">
    <property type="component" value="Unassembled WGS sequence"/>
</dbReference>
<dbReference type="SUPFAM" id="SSF48371">
    <property type="entry name" value="ARM repeat"/>
    <property type="match status" value="1"/>
</dbReference>
<sequence length="206" mass="21969">MATDTPTDTPADLLAALAGVGVPVASVWDLVNGGHDYRAGVPVLLDWLTALEDRVEPGERCEALREGLVRALSVPAAKRAGAAPELLRQFRLVADDTGFGLRWAVGNALSVVADDKHYDGLATIAAERQWGPARQMVVQALGKSKDPRVVGLLRGLLDDDTVTAHAVIALGRQKDPAARADLERLLDDPRPLVRREAKKALGKLAP</sequence>
<name>A0A1Q9LK43_9PSEU</name>
<dbReference type="OrthoDB" id="3692795at2"/>
<accession>A0A1Q9LK43</accession>
<protein>
    <recommendedName>
        <fullName evidence="3">PBS lyase</fullName>
    </recommendedName>
</protein>
<proteinExistence type="predicted"/>
<dbReference type="InterPro" id="IPR016024">
    <property type="entry name" value="ARM-type_fold"/>
</dbReference>
<dbReference type="EMBL" id="MKQR01000016">
    <property type="protein sequence ID" value="OLR92373.1"/>
    <property type="molecule type" value="Genomic_DNA"/>
</dbReference>
<dbReference type="Gene3D" id="1.25.10.10">
    <property type="entry name" value="Leucine-rich Repeat Variant"/>
    <property type="match status" value="1"/>
</dbReference>
<dbReference type="Pfam" id="PF13646">
    <property type="entry name" value="HEAT_2"/>
    <property type="match status" value="1"/>
</dbReference>
<keyword evidence="2" id="KW-1185">Reference proteome</keyword>